<dbReference type="EMBL" id="BJUD01000037">
    <property type="protein sequence ID" value="GEK29202.1"/>
    <property type="molecule type" value="Genomic_DNA"/>
</dbReference>
<dbReference type="EMBL" id="JQCB01000004">
    <property type="protein sequence ID" value="KRN96416.1"/>
    <property type="molecule type" value="Genomic_DNA"/>
</dbReference>
<dbReference type="Proteomes" id="UP000321429">
    <property type="component" value="Unassembled WGS sequence"/>
</dbReference>
<name>A0A0R2L4V5_9LACO</name>
<dbReference type="GO" id="GO:0003677">
    <property type="term" value="F:DNA binding"/>
    <property type="evidence" value="ECO:0007669"/>
    <property type="project" value="InterPro"/>
</dbReference>
<dbReference type="PATRIC" id="fig|348151.3.peg.1423"/>
<dbReference type="InterPro" id="IPR007492">
    <property type="entry name" value="LytTR_DNA-bd_dom"/>
</dbReference>
<comment type="caution">
    <text evidence="3">The sequence shown here is derived from an EMBL/GenBank/DDBJ whole genome shotgun (WGS) entry which is preliminary data.</text>
</comment>
<reference evidence="3 4" key="1">
    <citation type="journal article" date="2015" name="Genome Announc.">
        <title>Expanding the biotechnology potential of lactobacilli through comparative genomics of 213 strains and associated genera.</title>
        <authorList>
            <person name="Sun Z."/>
            <person name="Harris H.M."/>
            <person name="McCann A."/>
            <person name="Guo C."/>
            <person name="Argimon S."/>
            <person name="Zhang W."/>
            <person name="Yang X."/>
            <person name="Jeffery I.B."/>
            <person name="Cooney J.C."/>
            <person name="Kagawa T.F."/>
            <person name="Liu W."/>
            <person name="Song Y."/>
            <person name="Salvetti E."/>
            <person name="Wrobel A."/>
            <person name="Rasinkangas P."/>
            <person name="Parkhill J."/>
            <person name="Rea M.C."/>
            <person name="O'Sullivan O."/>
            <person name="Ritari J."/>
            <person name="Douillard F.P."/>
            <person name="Paul Ross R."/>
            <person name="Yang R."/>
            <person name="Briner A.E."/>
            <person name="Felis G.E."/>
            <person name="de Vos W.M."/>
            <person name="Barrangou R."/>
            <person name="Klaenhammer T.R."/>
            <person name="Caufield P.W."/>
            <person name="Cui Y."/>
            <person name="Zhang H."/>
            <person name="O'Toole P.W."/>
        </authorList>
    </citation>
    <scope>NUCLEOTIDE SEQUENCE [LARGE SCALE GENOMIC DNA]</scope>
    <source>
        <strain evidence="3 4">DSM 22696</strain>
    </source>
</reference>
<accession>A0A0R2L4V5</accession>
<sequence>MKIRFESESSIDTDVIEVTVRANEYDQKVHAVMDYLNDFSSHTPQAVLTASDGDRITVIHDAEVVALEVQGEVLMIVTTTATYTSRQRLYKVLAQLNHAKFVQISRGVAINMDYLASLESGFSGNMTAIMTTGVKENVSRKYLGAVKEYLGL</sequence>
<dbReference type="Pfam" id="PF04397">
    <property type="entry name" value="LytTR"/>
    <property type="match status" value="1"/>
</dbReference>
<dbReference type="InterPro" id="IPR046947">
    <property type="entry name" value="LytR-like"/>
</dbReference>
<dbReference type="PROSITE" id="PS50930">
    <property type="entry name" value="HTH_LYTTR"/>
    <property type="match status" value="1"/>
</dbReference>
<keyword evidence="4" id="KW-1185">Reference proteome</keyword>
<dbReference type="Gene3D" id="2.40.50.1020">
    <property type="entry name" value="LytTr DNA-binding domain"/>
    <property type="match status" value="1"/>
</dbReference>
<evidence type="ECO:0000313" key="3">
    <source>
        <dbReference type="EMBL" id="KRN96416.1"/>
    </source>
</evidence>
<dbReference type="STRING" id="348151.IV55_GL001385"/>
<dbReference type="RefSeq" id="WP_057809653.1">
    <property type="nucleotide sequence ID" value="NZ_BJUD01000037.1"/>
</dbReference>
<evidence type="ECO:0000313" key="5">
    <source>
        <dbReference type="Proteomes" id="UP000321429"/>
    </source>
</evidence>
<dbReference type="AlphaFoldDB" id="A0A0R2L4V5"/>
<dbReference type="PANTHER" id="PTHR37299">
    <property type="entry name" value="TRANSCRIPTIONAL REGULATOR-RELATED"/>
    <property type="match status" value="1"/>
</dbReference>
<feature type="domain" description="HTH LytTR-type" evidence="1">
    <location>
        <begin position="48"/>
        <end position="152"/>
    </location>
</feature>
<dbReference type="PANTHER" id="PTHR37299:SF1">
    <property type="entry name" value="STAGE 0 SPORULATION PROTEIN A HOMOLOG"/>
    <property type="match status" value="1"/>
</dbReference>
<evidence type="ECO:0000313" key="4">
    <source>
        <dbReference type="Proteomes" id="UP000051139"/>
    </source>
</evidence>
<dbReference type="Proteomes" id="UP000051139">
    <property type="component" value="Unassembled WGS sequence"/>
</dbReference>
<evidence type="ECO:0000313" key="2">
    <source>
        <dbReference type="EMBL" id="GEK29202.1"/>
    </source>
</evidence>
<dbReference type="SMART" id="SM00850">
    <property type="entry name" value="LytTR"/>
    <property type="match status" value="1"/>
</dbReference>
<organism evidence="3 4">
    <name type="scientific">Furfurilactobacillus siliginis</name>
    <dbReference type="NCBI Taxonomy" id="348151"/>
    <lineage>
        <taxon>Bacteria</taxon>
        <taxon>Bacillati</taxon>
        <taxon>Bacillota</taxon>
        <taxon>Bacilli</taxon>
        <taxon>Lactobacillales</taxon>
        <taxon>Lactobacillaceae</taxon>
        <taxon>Furfurilactobacillus</taxon>
    </lineage>
</organism>
<evidence type="ECO:0000259" key="1">
    <source>
        <dbReference type="PROSITE" id="PS50930"/>
    </source>
</evidence>
<reference evidence="2 5" key="2">
    <citation type="submission" date="2019-07" db="EMBL/GenBank/DDBJ databases">
        <title>Whole genome shotgun sequence of Lactobacillus siliginis NBRC 101315.</title>
        <authorList>
            <person name="Hosoyama A."/>
            <person name="Uohara A."/>
            <person name="Ohji S."/>
            <person name="Ichikawa N."/>
        </authorList>
    </citation>
    <scope>NUCLEOTIDE SEQUENCE [LARGE SCALE GENOMIC DNA]</scope>
    <source>
        <strain evidence="2 5">NBRC 101315</strain>
    </source>
</reference>
<dbReference type="GO" id="GO:0000156">
    <property type="term" value="F:phosphorelay response regulator activity"/>
    <property type="evidence" value="ECO:0007669"/>
    <property type="project" value="InterPro"/>
</dbReference>
<protein>
    <submittedName>
        <fullName evidence="2">Transcriptional regulator</fullName>
    </submittedName>
</protein>
<proteinExistence type="predicted"/>
<gene>
    <name evidence="3" type="ORF">IV55_GL001385</name>
    <name evidence="2" type="ORF">LSI01_15130</name>
</gene>